<evidence type="ECO:0000256" key="2">
    <source>
        <dbReference type="SAM" id="Phobius"/>
    </source>
</evidence>
<feature type="transmembrane region" description="Helical" evidence="2">
    <location>
        <begin position="219"/>
        <end position="236"/>
    </location>
</feature>
<evidence type="ECO:0000256" key="1">
    <source>
        <dbReference type="SAM" id="MobiDB-lite"/>
    </source>
</evidence>
<feature type="transmembrane region" description="Helical" evidence="2">
    <location>
        <begin position="196"/>
        <end position="213"/>
    </location>
</feature>
<feature type="transmembrane region" description="Helical" evidence="2">
    <location>
        <begin position="172"/>
        <end position="189"/>
    </location>
</feature>
<feature type="transmembrane region" description="Helical" evidence="2">
    <location>
        <begin position="148"/>
        <end position="166"/>
    </location>
</feature>
<feature type="transmembrane region" description="Helical" evidence="2">
    <location>
        <begin position="122"/>
        <end position="141"/>
    </location>
</feature>
<organism evidence="3 4">
    <name type="scientific">Amycolatopsis cihanbeyliensis</name>
    <dbReference type="NCBI Taxonomy" id="1128664"/>
    <lineage>
        <taxon>Bacteria</taxon>
        <taxon>Bacillati</taxon>
        <taxon>Actinomycetota</taxon>
        <taxon>Actinomycetes</taxon>
        <taxon>Pseudonocardiales</taxon>
        <taxon>Pseudonocardiaceae</taxon>
        <taxon>Amycolatopsis</taxon>
    </lineage>
</organism>
<sequence length="593" mass="64518">MAKTGKTAPFEQVPRAPESGHLRAHPADLAITSIFLLAAFLIYRPLWNNLGSGYLTNSGQDQRMWEWFFAVTAHALSNGENPLFSALQNHPDGVNLMANTAMLGLGVPLAPLTLAFGPTVTWALVLTGGLLATAVAWYWVLSRHLVHGRVAAVVGAAFCAFAPPIISHANAHPNFVALFVLPFLVLCLVKLAHGHRPVRTGVLLGLLLAWQIFLGEEPLLIGATTFLIFAGAYAVQRAEHVLETLRPLAIGLAVAAGVSLLLVAYPLWWQFFGPQSYHSLEHGLVGNDAAAFTAFATESVAGDPAVARDLSMNRTEENAFFGWPLVVLVLLAAAYLWRDAVARAITVALLGMAWLSTGLILMVDGEVTGVAGPWLGLFRAPLYESVLESRFALGCVPLIGILLAMTTSRILAAARPRRRWLVPLWAASLLTALLPIVPTELRTEQRPPTPDFFAEGGWREYVDPGGSVVLAPLPDTGDARGLRWQVDAGLAFPLAEGYFVAPHGTERKGNYGAQRRPTSRLLERVDDTGAAARVDLRDRLRAQQDLRFWRADVVVLAPRRHQEALLETVRALLAKPPRMVGGVWVWDVREVTR</sequence>
<dbReference type="RefSeq" id="WP_142001052.1">
    <property type="nucleotide sequence ID" value="NZ_VFML01000001.1"/>
</dbReference>
<accession>A0A542DR31</accession>
<dbReference type="AlphaFoldDB" id="A0A542DR31"/>
<dbReference type="EMBL" id="VFML01000001">
    <property type="protein sequence ID" value="TQJ05537.1"/>
    <property type="molecule type" value="Genomic_DNA"/>
</dbReference>
<reference evidence="3 4" key="1">
    <citation type="submission" date="2019-06" db="EMBL/GenBank/DDBJ databases">
        <title>Sequencing the genomes of 1000 actinobacteria strains.</title>
        <authorList>
            <person name="Klenk H.-P."/>
        </authorList>
    </citation>
    <scope>NUCLEOTIDE SEQUENCE [LARGE SCALE GENOMIC DNA]</scope>
    <source>
        <strain evidence="3 4">DSM 45679</strain>
    </source>
</reference>
<feature type="region of interest" description="Disordered" evidence="1">
    <location>
        <begin position="1"/>
        <end position="20"/>
    </location>
</feature>
<feature type="transmembrane region" description="Helical" evidence="2">
    <location>
        <begin position="29"/>
        <end position="47"/>
    </location>
</feature>
<evidence type="ECO:0000313" key="4">
    <source>
        <dbReference type="Proteomes" id="UP000320876"/>
    </source>
</evidence>
<keyword evidence="4" id="KW-1185">Reference proteome</keyword>
<feature type="transmembrane region" description="Helical" evidence="2">
    <location>
        <begin position="320"/>
        <end position="337"/>
    </location>
</feature>
<protein>
    <recommendedName>
        <fullName evidence="5">Glycosyl transferase</fullName>
    </recommendedName>
</protein>
<dbReference type="OrthoDB" id="2369748at2"/>
<feature type="transmembrane region" description="Helical" evidence="2">
    <location>
        <begin position="420"/>
        <end position="437"/>
    </location>
</feature>
<dbReference type="Proteomes" id="UP000320876">
    <property type="component" value="Unassembled WGS sequence"/>
</dbReference>
<gene>
    <name evidence="3" type="ORF">FB471_5374</name>
</gene>
<comment type="caution">
    <text evidence="3">The sequence shown here is derived from an EMBL/GenBank/DDBJ whole genome shotgun (WGS) entry which is preliminary data.</text>
</comment>
<feature type="transmembrane region" description="Helical" evidence="2">
    <location>
        <begin position="391"/>
        <end position="408"/>
    </location>
</feature>
<proteinExistence type="predicted"/>
<feature type="transmembrane region" description="Helical" evidence="2">
    <location>
        <begin position="248"/>
        <end position="268"/>
    </location>
</feature>
<evidence type="ECO:0000313" key="3">
    <source>
        <dbReference type="EMBL" id="TQJ05537.1"/>
    </source>
</evidence>
<keyword evidence="2" id="KW-1133">Transmembrane helix</keyword>
<feature type="transmembrane region" description="Helical" evidence="2">
    <location>
        <begin position="344"/>
        <end position="363"/>
    </location>
</feature>
<evidence type="ECO:0008006" key="5">
    <source>
        <dbReference type="Google" id="ProtNLM"/>
    </source>
</evidence>
<keyword evidence="2" id="KW-0472">Membrane</keyword>
<keyword evidence="2" id="KW-0812">Transmembrane</keyword>
<name>A0A542DR31_AMYCI</name>